<accession>A0A5A8DCU2</accession>
<evidence type="ECO:0000313" key="9">
    <source>
        <dbReference type="Proteomes" id="UP000322899"/>
    </source>
</evidence>
<keyword evidence="2 3" id="KW-0963">Cytoplasm</keyword>
<dbReference type="InterPro" id="IPR015947">
    <property type="entry name" value="PUA-like_sf"/>
</dbReference>
<dbReference type="Pfam" id="PF17832">
    <property type="entry name" value="Pre-PUA"/>
    <property type="match status" value="1"/>
</dbReference>
<dbReference type="SUPFAM" id="SSF88697">
    <property type="entry name" value="PUA domain-like"/>
    <property type="match status" value="1"/>
</dbReference>
<dbReference type="GO" id="GO:0001731">
    <property type="term" value="P:formation of translation preinitiation complex"/>
    <property type="evidence" value="ECO:0007669"/>
    <property type="project" value="TreeGrafter"/>
</dbReference>
<dbReference type="Gene3D" id="3.10.400.20">
    <property type="match status" value="1"/>
</dbReference>
<dbReference type="NCBIfam" id="TIGR00451">
    <property type="entry name" value="unchar_dom_2"/>
    <property type="match status" value="1"/>
</dbReference>
<reference evidence="9 10" key="1">
    <citation type="submission" date="2019-07" db="EMBL/GenBank/DDBJ databases">
        <title>Genomes of Cafeteria roenbergensis.</title>
        <authorList>
            <person name="Fischer M.G."/>
            <person name="Hackl T."/>
            <person name="Roman M."/>
        </authorList>
    </citation>
    <scope>NUCLEOTIDE SEQUENCE [LARGE SCALE GENOMIC DNA]</scope>
    <source>
        <strain evidence="5 10">BVI</strain>
        <strain evidence="6 12">Cflag</strain>
        <strain evidence="8 9">E4-10P</strain>
        <strain evidence="7 11">RCC970-E3</strain>
    </source>
</reference>
<dbReference type="CDD" id="cd21155">
    <property type="entry name" value="PUA_MCTS-1-like"/>
    <property type="match status" value="1"/>
</dbReference>
<evidence type="ECO:0000313" key="6">
    <source>
        <dbReference type="EMBL" id="KAA0163135.1"/>
    </source>
</evidence>
<dbReference type="EMBL" id="VLTM01000023">
    <property type="protein sequence ID" value="KAA0163135.1"/>
    <property type="molecule type" value="Genomic_DNA"/>
</dbReference>
<dbReference type="OrthoDB" id="10249667at2759"/>
<evidence type="ECO:0000313" key="8">
    <source>
        <dbReference type="EMBL" id="KAA0173897.1"/>
    </source>
</evidence>
<dbReference type="Proteomes" id="UP000325113">
    <property type="component" value="Unassembled WGS sequence"/>
</dbReference>
<dbReference type="Proteomes" id="UP000322899">
    <property type="component" value="Unassembled WGS sequence"/>
</dbReference>
<gene>
    <name evidence="8" type="ORF">FNF27_04653</name>
    <name evidence="7" type="ORF">FNF28_03857</name>
    <name evidence="5" type="ORF">FNF29_02848</name>
    <name evidence="6" type="ORF">FNF31_02958</name>
</gene>
<organism evidence="6 12">
    <name type="scientific">Cafeteria roenbergensis</name>
    <name type="common">Marine flagellate</name>
    <dbReference type="NCBI Taxonomy" id="33653"/>
    <lineage>
        <taxon>Eukaryota</taxon>
        <taxon>Sar</taxon>
        <taxon>Stramenopiles</taxon>
        <taxon>Bigyra</taxon>
        <taxon>Opalozoa</taxon>
        <taxon>Bicosoecida</taxon>
        <taxon>Cafeteriaceae</taxon>
        <taxon>Cafeteria</taxon>
    </lineage>
</organism>
<dbReference type="PIRSF" id="PIRSF005067">
    <property type="entry name" value="Tma_RNA-bind_prd"/>
    <property type="match status" value="1"/>
</dbReference>
<comment type="subcellular location">
    <subcellularLocation>
        <location evidence="1 3">Cytoplasm</location>
    </subcellularLocation>
</comment>
<evidence type="ECO:0000313" key="10">
    <source>
        <dbReference type="Proteomes" id="UP000323011"/>
    </source>
</evidence>
<dbReference type="EMBL" id="VLTL01000056">
    <property type="protein sequence ID" value="KAA0164516.1"/>
    <property type="molecule type" value="Genomic_DNA"/>
</dbReference>
<dbReference type="EMBL" id="VLTN01000014">
    <property type="protein sequence ID" value="KAA0153859.1"/>
    <property type="molecule type" value="Genomic_DNA"/>
</dbReference>
<dbReference type="PROSITE" id="PS50890">
    <property type="entry name" value="PUA"/>
    <property type="match status" value="1"/>
</dbReference>
<evidence type="ECO:0000259" key="4">
    <source>
        <dbReference type="SMART" id="SM00359"/>
    </source>
</evidence>
<evidence type="ECO:0000256" key="2">
    <source>
        <dbReference type="ARBA" id="ARBA00022490"/>
    </source>
</evidence>
<dbReference type="InterPro" id="IPR016437">
    <property type="entry name" value="MCT-1/Tma20"/>
</dbReference>
<dbReference type="AlphaFoldDB" id="A0A5A8DCU2"/>
<evidence type="ECO:0000313" key="5">
    <source>
        <dbReference type="EMBL" id="KAA0153859.1"/>
    </source>
</evidence>
<evidence type="ECO:0000256" key="3">
    <source>
        <dbReference type="PIRNR" id="PIRNR005067"/>
    </source>
</evidence>
<dbReference type="Pfam" id="PF01472">
    <property type="entry name" value="PUA"/>
    <property type="match status" value="1"/>
</dbReference>
<dbReference type="OMA" id="GVENIHY"/>
<dbReference type="Proteomes" id="UP000323011">
    <property type="component" value="Unassembled WGS sequence"/>
</dbReference>
<dbReference type="SMART" id="SM00359">
    <property type="entry name" value="PUA"/>
    <property type="match status" value="1"/>
</dbReference>
<dbReference type="PANTHER" id="PTHR22798:SF0">
    <property type="entry name" value="MALIGNANT T-CELL-AMPLIFIED SEQUENCE 1"/>
    <property type="match status" value="1"/>
</dbReference>
<name>A0A5A8DCU2_CAFRO</name>
<evidence type="ECO:0000313" key="11">
    <source>
        <dbReference type="Proteomes" id="UP000324907"/>
    </source>
</evidence>
<sequence length="198" mass="21754">MAAEPAEAVETTSIALFKKYSLDDIATMTKLKSSTQRAIKRNVADEFPLLEPIVDDLLPKGDTQEAKGKGRVSFVVVRKTPIVFRQQHGPLFPTLRVLHAYPTMMQRVQVDKGAIKFILKGADVMCPGLTSAGGWLPEEDLPEHTAVAVYAEGKEHALAVGQLAMSVSEIRSATKGIGIRIIHYLNDGLWRIGDEFEL</sequence>
<dbReference type="GO" id="GO:0005737">
    <property type="term" value="C:cytoplasm"/>
    <property type="evidence" value="ECO:0007669"/>
    <property type="project" value="UniProtKB-SubCell"/>
</dbReference>
<dbReference type="InterPro" id="IPR004521">
    <property type="entry name" value="Uncharacterised_CHP00451"/>
</dbReference>
<evidence type="ECO:0000313" key="7">
    <source>
        <dbReference type="EMBL" id="KAA0164516.1"/>
    </source>
</evidence>
<keyword evidence="10" id="KW-1185">Reference proteome</keyword>
<dbReference type="GO" id="GO:0003723">
    <property type="term" value="F:RNA binding"/>
    <property type="evidence" value="ECO:0007669"/>
    <property type="project" value="InterPro"/>
</dbReference>
<feature type="domain" description="PUA" evidence="4">
    <location>
        <begin position="106"/>
        <end position="186"/>
    </location>
</feature>
<protein>
    <recommendedName>
        <fullName evidence="4">PUA domain-containing protein</fullName>
    </recommendedName>
</protein>
<dbReference type="InterPro" id="IPR002478">
    <property type="entry name" value="PUA"/>
</dbReference>
<comment type="caution">
    <text evidence="6">The sequence shown here is derived from an EMBL/GenBank/DDBJ whole genome shotgun (WGS) entry which is preliminary data.</text>
</comment>
<dbReference type="InterPro" id="IPR041366">
    <property type="entry name" value="Pre-PUA"/>
</dbReference>
<evidence type="ECO:0000256" key="1">
    <source>
        <dbReference type="ARBA" id="ARBA00004496"/>
    </source>
</evidence>
<evidence type="ECO:0000313" key="12">
    <source>
        <dbReference type="Proteomes" id="UP000325113"/>
    </source>
</evidence>
<dbReference type="Proteomes" id="UP000324907">
    <property type="component" value="Unassembled WGS sequence"/>
</dbReference>
<dbReference type="EMBL" id="VLTO01000028">
    <property type="protein sequence ID" value="KAA0173897.1"/>
    <property type="molecule type" value="Genomic_DNA"/>
</dbReference>
<proteinExistence type="predicted"/>
<dbReference type="PANTHER" id="PTHR22798">
    <property type="entry name" value="MCT-1 PROTEIN"/>
    <property type="match status" value="1"/>
</dbReference>